<reference evidence="1 2" key="1">
    <citation type="journal article" date="2021" name="Sci. Rep.">
        <title>The genome of the diatom Chaetoceros tenuissimus carries an ancient integrated fragment of an extant virus.</title>
        <authorList>
            <person name="Hongo Y."/>
            <person name="Kimura K."/>
            <person name="Takaki Y."/>
            <person name="Yoshida Y."/>
            <person name="Baba S."/>
            <person name="Kobayashi G."/>
            <person name="Nagasaki K."/>
            <person name="Hano T."/>
            <person name="Tomaru Y."/>
        </authorList>
    </citation>
    <scope>NUCLEOTIDE SEQUENCE [LARGE SCALE GENOMIC DNA]</scope>
    <source>
        <strain evidence="1 2">NIES-3715</strain>
    </source>
</reference>
<keyword evidence="2" id="KW-1185">Reference proteome</keyword>
<protein>
    <submittedName>
        <fullName evidence="1">Uncharacterized protein</fullName>
    </submittedName>
</protein>
<comment type="caution">
    <text evidence="1">The sequence shown here is derived from an EMBL/GenBank/DDBJ whole genome shotgun (WGS) entry which is preliminary data.</text>
</comment>
<gene>
    <name evidence="1" type="ORF">CTEN210_18671</name>
</gene>
<dbReference type="EMBL" id="BLLK01000082">
    <property type="protein sequence ID" value="GFH62195.1"/>
    <property type="molecule type" value="Genomic_DNA"/>
</dbReference>
<dbReference type="Proteomes" id="UP001054902">
    <property type="component" value="Unassembled WGS sequence"/>
</dbReference>
<accession>A0AAD3HG36</accession>
<evidence type="ECO:0000313" key="1">
    <source>
        <dbReference type="EMBL" id="GFH62195.1"/>
    </source>
</evidence>
<dbReference type="AlphaFoldDB" id="A0AAD3HG36"/>
<organism evidence="1 2">
    <name type="scientific">Chaetoceros tenuissimus</name>
    <dbReference type="NCBI Taxonomy" id="426638"/>
    <lineage>
        <taxon>Eukaryota</taxon>
        <taxon>Sar</taxon>
        <taxon>Stramenopiles</taxon>
        <taxon>Ochrophyta</taxon>
        <taxon>Bacillariophyta</taxon>
        <taxon>Coscinodiscophyceae</taxon>
        <taxon>Chaetocerotophycidae</taxon>
        <taxon>Chaetocerotales</taxon>
        <taxon>Chaetocerotaceae</taxon>
        <taxon>Chaetoceros</taxon>
    </lineage>
</organism>
<sequence>MLRPQDFPAQYHVPDKEVSTIIHTNSTADPDTTAPFTAVHDKPQAFTVPSTSVSAAAYSLIADLRTPDTIKLLSNQIRNFSQDWESSCSNFNVIWDRGATISVTGYRTDFIKFSPTVSQYVKDDSVEALDNKIPIKGEGLVR</sequence>
<name>A0AAD3HG36_9STRA</name>
<proteinExistence type="predicted"/>
<evidence type="ECO:0000313" key="2">
    <source>
        <dbReference type="Proteomes" id="UP001054902"/>
    </source>
</evidence>